<evidence type="ECO:0000256" key="1">
    <source>
        <dbReference type="SAM" id="MobiDB-lite"/>
    </source>
</evidence>
<gene>
    <name evidence="2" type="ORF">EKG83_15045</name>
</gene>
<keyword evidence="3" id="KW-1185">Reference proteome</keyword>
<feature type="compositionally biased region" description="Gly residues" evidence="1">
    <location>
        <begin position="1"/>
        <end position="11"/>
    </location>
</feature>
<name>A0A5Q0GZ02_SACSY</name>
<organism evidence="2 3">
    <name type="scientific">Saccharothrix syringae</name>
    <name type="common">Nocardiopsis syringae</name>
    <dbReference type="NCBI Taxonomy" id="103733"/>
    <lineage>
        <taxon>Bacteria</taxon>
        <taxon>Bacillati</taxon>
        <taxon>Actinomycetota</taxon>
        <taxon>Actinomycetes</taxon>
        <taxon>Pseudonocardiales</taxon>
        <taxon>Pseudonocardiaceae</taxon>
        <taxon>Saccharothrix</taxon>
    </lineage>
</organism>
<protein>
    <submittedName>
        <fullName evidence="2">Uncharacterized protein</fullName>
    </submittedName>
</protein>
<feature type="region of interest" description="Disordered" evidence="1">
    <location>
        <begin position="1"/>
        <end position="60"/>
    </location>
</feature>
<dbReference type="KEGG" id="ssyi:EKG83_15045"/>
<evidence type="ECO:0000313" key="2">
    <source>
        <dbReference type="EMBL" id="QFZ18602.1"/>
    </source>
</evidence>
<proteinExistence type="predicted"/>
<feature type="compositionally biased region" description="Basic and acidic residues" evidence="1">
    <location>
        <begin position="35"/>
        <end position="46"/>
    </location>
</feature>
<feature type="region of interest" description="Disordered" evidence="1">
    <location>
        <begin position="75"/>
        <end position="152"/>
    </location>
</feature>
<sequence length="152" mass="16439">MPVHVEGGGGVEVRPEAADEGDLVRTAEPQQAADPHSDHPVGRPDGPRAGPRPVLAHQPDDVVGLRRVLDELHRQGEQFTTRQVVPLVEHAVDRGGDPGPEQGHLGRPDPGRPQVRDQRGVAHPDAVHLERADLARRTPRDDGGVPPRRVEP</sequence>
<feature type="compositionally biased region" description="Basic and acidic residues" evidence="1">
    <location>
        <begin position="104"/>
        <end position="152"/>
    </location>
</feature>
<dbReference type="EMBL" id="CP034550">
    <property type="protein sequence ID" value="QFZ18602.1"/>
    <property type="molecule type" value="Genomic_DNA"/>
</dbReference>
<feature type="compositionally biased region" description="Basic and acidic residues" evidence="1">
    <location>
        <begin position="13"/>
        <end position="25"/>
    </location>
</feature>
<evidence type="ECO:0000313" key="3">
    <source>
        <dbReference type="Proteomes" id="UP000325787"/>
    </source>
</evidence>
<dbReference type="AlphaFoldDB" id="A0A5Q0GZ02"/>
<dbReference type="Proteomes" id="UP000325787">
    <property type="component" value="Chromosome"/>
</dbReference>
<reference evidence="3" key="1">
    <citation type="journal article" date="2021" name="Curr. Microbiol.">
        <title>Complete genome of nocamycin-producing strain Saccharothrix syringae NRRL B-16468 reveals the biosynthetic potential for secondary metabolites.</title>
        <authorList>
            <person name="Mo X."/>
            <person name="Yang S."/>
        </authorList>
    </citation>
    <scope>NUCLEOTIDE SEQUENCE [LARGE SCALE GENOMIC DNA]</scope>
    <source>
        <strain evidence="3">ATCC 51364 / DSM 43886 / JCM 6844 / KCTC 9398 / NBRC 14523 / NRRL B-16468 / INA 2240</strain>
    </source>
</reference>
<dbReference type="RefSeq" id="WP_033433229.1">
    <property type="nucleotide sequence ID" value="NZ_CP034550.1"/>
</dbReference>
<accession>A0A5Q0GZ02</accession>